<evidence type="ECO:0000256" key="8">
    <source>
        <dbReference type="ARBA" id="ARBA00025323"/>
    </source>
</evidence>
<comment type="subcellular location">
    <subcellularLocation>
        <location evidence="9">Cell membrane</location>
        <topology evidence="9">Multi-pass membrane protein</topology>
    </subcellularLocation>
    <subcellularLocation>
        <location evidence="1">Membrane</location>
        <topology evidence="1">Multi-pass membrane protein</topology>
    </subcellularLocation>
</comment>
<dbReference type="PANTHER" id="PTHR30406">
    <property type="entry name" value="SULFATE TRANSPORT SYSTEM PERMEASE PROTEIN"/>
    <property type="match status" value="1"/>
</dbReference>
<evidence type="ECO:0000256" key="2">
    <source>
        <dbReference type="ARBA" id="ARBA00011779"/>
    </source>
</evidence>
<keyword evidence="3 9" id="KW-0813">Transport</keyword>
<evidence type="ECO:0000259" key="10">
    <source>
        <dbReference type="PROSITE" id="PS50928"/>
    </source>
</evidence>
<evidence type="ECO:0000256" key="4">
    <source>
        <dbReference type="ARBA" id="ARBA00022692"/>
    </source>
</evidence>
<evidence type="ECO:0000256" key="6">
    <source>
        <dbReference type="ARBA" id="ARBA00023032"/>
    </source>
</evidence>
<dbReference type="EMBL" id="QXDJ01000002">
    <property type="protein sequence ID" value="RII35505.1"/>
    <property type="molecule type" value="Genomic_DNA"/>
</dbReference>
<dbReference type="InterPro" id="IPR000515">
    <property type="entry name" value="MetI-like"/>
</dbReference>
<comment type="subunit">
    <text evidence="2">The complex is composed of two ATP-binding proteins (CysA), two transmembrane proteins (CysT and CysW) and a solute-binding protein (CysP).</text>
</comment>
<feature type="transmembrane region" description="Helical" evidence="9">
    <location>
        <begin position="92"/>
        <end position="113"/>
    </location>
</feature>
<evidence type="ECO:0000313" key="12">
    <source>
        <dbReference type="Proteomes" id="UP000265930"/>
    </source>
</evidence>
<dbReference type="PROSITE" id="PS50928">
    <property type="entry name" value="ABC_TM1"/>
    <property type="match status" value="1"/>
</dbReference>
<keyword evidence="4 9" id="KW-0812">Transmembrane</keyword>
<name>A0A399IR65_9CLOT</name>
<dbReference type="Gene3D" id="1.10.3720.10">
    <property type="entry name" value="MetI-like"/>
    <property type="match status" value="1"/>
</dbReference>
<keyword evidence="6" id="KW-0764">Sulfate transport</keyword>
<dbReference type="Pfam" id="PF00528">
    <property type="entry name" value="BPD_transp_1"/>
    <property type="match status" value="1"/>
</dbReference>
<feature type="transmembrane region" description="Helical" evidence="9">
    <location>
        <begin position="9"/>
        <end position="38"/>
    </location>
</feature>
<dbReference type="GO" id="GO:0015419">
    <property type="term" value="F:ABC-type sulfate transporter activity"/>
    <property type="evidence" value="ECO:0007669"/>
    <property type="project" value="InterPro"/>
</dbReference>
<dbReference type="GO" id="GO:0005886">
    <property type="term" value="C:plasma membrane"/>
    <property type="evidence" value="ECO:0007669"/>
    <property type="project" value="UniProtKB-SubCell"/>
</dbReference>
<comment type="similarity">
    <text evidence="9">Belongs to the binding-protein-dependent transport system permease family.</text>
</comment>
<reference evidence="11 12" key="1">
    <citation type="submission" date="2018-08" db="EMBL/GenBank/DDBJ databases">
        <title>Genome of Clostridium chromiireducens C1, DSM12136.</title>
        <authorList>
            <person name="Xing M."/>
            <person name="Wei Y."/>
            <person name="Ang E.L."/>
            <person name="Zhao H."/>
            <person name="Zhang Y."/>
        </authorList>
    </citation>
    <scope>NUCLEOTIDE SEQUENCE [LARGE SCALE GENOMIC DNA]</scope>
    <source>
        <strain evidence="11 12">C1</strain>
    </source>
</reference>
<dbReference type="RefSeq" id="WP_119366526.1">
    <property type="nucleotide sequence ID" value="NZ_QXDJ01000002.1"/>
</dbReference>
<accession>A0A399IR65</accession>
<keyword evidence="5 9" id="KW-1133">Transmembrane helix</keyword>
<dbReference type="InterPro" id="IPR005667">
    <property type="entry name" value="Sulph_transpt2"/>
</dbReference>
<gene>
    <name evidence="11" type="ORF">D2A34_09985</name>
</gene>
<evidence type="ECO:0000256" key="7">
    <source>
        <dbReference type="ARBA" id="ARBA00023136"/>
    </source>
</evidence>
<feature type="transmembrane region" description="Helical" evidence="9">
    <location>
        <begin position="190"/>
        <end position="212"/>
    </location>
</feature>
<evidence type="ECO:0000256" key="1">
    <source>
        <dbReference type="ARBA" id="ARBA00004141"/>
    </source>
</evidence>
<evidence type="ECO:0000256" key="3">
    <source>
        <dbReference type="ARBA" id="ARBA00022448"/>
    </source>
</evidence>
<dbReference type="SUPFAM" id="SSF161098">
    <property type="entry name" value="MetI-like"/>
    <property type="match status" value="1"/>
</dbReference>
<feature type="transmembrane region" description="Helical" evidence="9">
    <location>
        <begin position="58"/>
        <end position="80"/>
    </location>
</feature>
<evidence type="ECO:0000256" key="9">
    <source>
        <dbReference type="RuleBase" id="RU363032"/>
    </source>
</evidence>
<keyword evidence="7 9" id="KW-0472">Membrane</keyword>
<organism evidence="11 12">
    <name type="scientific">Clostridium chromiireducens</name>
    <dbReference type="NCBI Taxonomy" id="225345"/>
    <lineage>
        <taxon>Bacteria</taxon>
        <taxon>Bacillati</taxon>
        <taxon>Bacillota</taxon>
        <taxon>Clostridia</taxon>
        <taxon>Eubacteriales</taxon>
        <taxon>Clostridiaceae</taxon>
        <taxon>Clostridium</taxon>
    </lineage>
</organism>
<dbReference type="PANTHER" id="PTHR30406:SF8">
    <property type="entry name" value="SULFATE TRANSPORT SYSTEM PERMEASE PROTEIN CYST"/>
    <property type="match status" value="1"/>
</dbReference>
<proteinExistence type="inferred from homology"/>
<evidence type="ECO:0000256" key="5">
    <source>
        <dbReference type="ARBA" id="ARBA00022989"/>
    </source>
</evidence>
<protein>
    <submittedName>
        <fullName evidence="11">ABC transporter permease subunit</fullName>
    </submittedName>
</protein>
<feature type="domain" description="ABC transmembrane type-1" evidence="10">
    <location>
        <begin position="54"/>
        <end position="256"/>
    </location>
</feature>
<dbReference type="CDD" id="cd06261">
    <property type="entry name" value="TM_PBP2"/>
    <property type="match status" value="1"/>
</dbReference>
<comment type="function">
    <text evidence="8">Part of the ABC transporter complex CysAWTP (TC 3.A.1.6.1) involved in sulfate/thiosulfate import. Probably responsible for the translocation of the substrate across the membrane.</text>
</comment>
<dbReference type="Proteomes" id="UP000265930">
    <property type="component" value="Unassembled WGS sequence"/>
</dbReference>
<comment type="caution">
    <text evidence="11">The sequence shown here is derived from an EMBL/GenBank/DDBJ whole genome shotgun (WGS) entry which is preliminary data.</text>
</comment>
<feature type="transmembrane region" description="Helical" evidence="9">
    <location>
        <begin position="133"/>
        <end position="152"/>
    </location>
</feature>
<feature type="transmembrane region" description="Helical" evidence="9">
    <location>
        <begin position="238"/>
        <end position="260"/>
    </location>
</feature>
<evidence type="ECO:0000313" key="11">
    <source>
        <dbReference type="EMBL" id="RII35505.1"/>
    </source>
</evidence>
<dbReference type="AlphaFoldDB" id="A0A399IR65"/>
<sequence>MFKEKYKDILFKIIIGIFIIMLSGLILLTICSVLKRSLPYILESLMDAEIQFAIKMTLYTSTIATLISLIFAIPIAYGLAKFEFLGKGAISGIIQIPNSIPPIASGIALLLLFSNEKISILLNKLNLDPVFSIKGIILAHFFINAPYMIRIIRTTFEDINPKLEFISRTLGYDSFGTFFKVSLPLARNGLITAIIITWTNTLGEFGTALMLAGSIRMKTETLPVAIFLNLSGGRLDKALAAATILIIISIIGLITFEFLCKKESTYLNSRKK</sequence>
<dbReference type="InterPro" id="IPR035906">
    <property type="entry name" value="MetI-like_sf"/>
</dbReference>